<dbReference type="Proteomes" id="UP001057348">
    <property type="component" value="Chromosome"/>
</dbReference>
<sequence length="279" mass="30353">MFSFESMTKDGRALCSGETVILQKLGVATTCSITISLGVVTPFSSALTADKLELNNQSFEVKGTVFSQMKNDAGTGLEENSDAQNTQDNSDASDASMSKAEMDKIIQEVANEFVGDALKNDDEYLNPVDNTSNSYTKSKNDIHTSTVGFSDISSPISNTIQLSTTSTNSIVLNPNAKVSSGDIKVEKVGYISLGRKLITVFGKSYVKKKLPDAIYKKFPSALKRKFSRAQWLSFWNGIVLMGPLDEVHDTVTDYLDKYVWHAVASSCGYIAQGVVYAIL</sequence>
<feature type="compositionally biased region" description="Polar residues" evidence="1">
    <location>
        <begin position="82"/>
        <end position="96"/>
    </location>
</feature>
<proteinExistence type="predicted"/>
<evidence type="ECO:0000313" key="2">
    <source>
        <dbReference type="EMBL" id="USP95492.1"/>
    </source>
</evidence>
<organism evidence="2 3">
    <name type="scientific">Bacillus vallismortis</name>
    <dbReference type="NCBI Taxonomy" id="72361"/>
    <lineage>
        <taxon>Bacteria</taxon>
        <taxon>Bacillati</taxon>
        <taxon>Bacillota</taxon>
        <taxon>Bacilli</taxon>
        <taxon>Bacillales</taxon>
        <taxon>Bacillaceae</taxon>
        <taxon>Bacillus</taxon>
    </lineage>
</organism>
<gene>
    <name evidence="2" type="ORF">MKF32_20275</name>
</gene>
<evidence type="ECO:0000256" key="1">
    <source>
        <dbReference type="SAM" id="MobiDB-lite"/>
    </source>
</evidence>
<dbReference type="EMBL" id="CP092751">
    <property type="protein sequence ID" value="USP95492.1"/>
    <property type="molecule type" value="Genomic_DNA"/>
</dbReference>
<keyword evidence="3" id="KW-1185">Reference proteome</keyword>
<accession>A0ABY4XYT6</accession>
<evidence type="ECO:0000313" key="3">
    <source>
        <dbReference type="Proteomes" id="UP001057348"/>
    </source>
</evidence>
<name>A0ABY4XYT6_BACVA</name>
<feature type="region of interest" description="Disordered" evidence="1">
    <location>
        <begin position="72"/>
        <end position="98"/>
    </location>
</feature>
<reference evidence="2" key="1">
    <citation type="submission" date="2022-02" db="EMBL/GenBank/DDBJ databases">
        <title>Draft Genome Sequence of Bacillus vallismortis Strain BL01, Isolated from Artemisia lerchiana Web. Roots.</title>
        <authorList>
            <person name="Chebotar V.K."/>
            <person name="Gancheva M.S."/>
            <person name="Chizhevskaya E.P."/>
            <person name="Komarova O.V."/>
            <person name="Baganova M.E."/>
            <person name="Zaplatkin A.N."/>
            <person name="Pishchik V.N."/>
        </authorList>
    </citation>
    <scope>NUCLEOTIDE SEQUENCE</scope>
    <source>
        <strain evidence="2">BL01</strain>
    </source>
</reference>
<protein>
    <submittedName>
        <fullName evidence="2">Uncharacterized protein</fullName>
    </submittedName>
</protein>